<dbReference type="Gene3D" id="3.10.20.310">
    <property type="entry name" value="membrane protein fhac"/>
    <property type="match status" value="1"/>
</dbReference>
<sequence length="246" mass="27900">MWDNHRLLRGIANLLLLASILTLLVAGAQWVVRSGLLPIRAVHIRSKLTHVTQEQLRYVAEHELKGSFLTVDITETRAAFEKLPWVRKVSVRRSWPDRLEIDVEEHQAAARWAENGLVNTYGEWFDAAFSQPLPLLAGPKGSEKEMLAAYLAFKQVLQPVGVLPEELKLSARRAWQVKLDNSVILELGRQDIGLRVGRFAASWRDQLSRLSYKIEYVDLRYPNGFAVRMPDYKPGKGTPAMPRPAA</sequence>
<gene>
    <name evidence="9" type="primary">ftsQ</name>
    <name evidence="11" type="ORF">DFR34_105153</name>
</gene>
<dbReference type="OrthoDB" id="9790370at2"/>
<dbReference type="InterPro" id="IPR013685">
    <property type="entry name" value="POTRA_FtsQ_type"/>
</dbReference>
<dbReference type="PROSITE" id="PS51779">
    <property type="entry name" value="POTRA"/>
    <property type="match status" value="1"/>
</dbReference>
<dbReference type="PANTHER" id="PTHR35851:SF1">
    <property type="entry name" value="CELL DIVISION PROTEIN FTSQ"/>
    <property type="match status" value="1"/>
</dbReference>
<comment type="subunit">
    <text evidence="9">Part of a complex composed of FtsB, FtsL and FtsQ.</text>
</comment>
<keyword evidence="3 9" id="KW-0997">Cell inner membrane</keyword>
<dbReference type="Proteomes" id="UP000247555">
    <property type="component" value="Unassembled WGS sequence"/>
</dbReference>
<keyword evidence="6 9" id="KW-1133">Transmembrane helix</keyword>
<keyword evidence="12" id="KW-1185">Reference proteome</keyword>
<dbReference type="GO" id="GO:0032153">
    <property type="term" value="C:cell division site"/>
    <property type="evidence" value="ECO:0007669"/>
    <property type="project" value="UniProtKB-UniRule"/>
</dbReference>
<comment type="function">
    <text evidence="9">Essential cell division protein. May link together the upstream cell division proteins, which are predominantly cytoplasmic, with the downstream cell division proteins, which are predominantly periplasmic. May control correct divisome assembly.</text>
</comment>
<dbReference type="GO" id="GO:0090529">
    <property type="term" value="P:cell septum assembly"/>
    <property type="evidence" value="ECO:0007669"/>
    <property type="project" value="InterPro"/>
</dbReference>
<dbReference type="InterPro" id="IPR026579">
    <property type="entry name" value="FtsQ"/>
</dbReference>
<keyword evidence="7 9" id="KW-0472">Membrane</keyword>
<dbReference type="Gene3D" id="3.40.50.11690">
    <property type="entry name" value="Cell division protein FtsQ/DivIB"/>
    <property type="match status" value="1"/>
</dbReference>
<dbReference type="InterPro" id="IPR045335">
    <property type="entry name" value="FtsQ_C_sf"/>
</dbReference>
<proteinExistence type="inferred from homology"/>
<evidence type="ECO:0000256" key="6">
    <source>
        <dbReference type="ARBA" id="ARBA00022989"/>
    </source>
</evidence>
<accession>A0A318KQD7</accession>
<dbReference type="Pfam" id="PF08478">
    <property type="entry name" value="POTRA_1"/>
    <property type="match status" value="1"/>
</dbReference>
<dbReference type="PANTHER" id="PTHR35851">
    <property type="entry name" value="CELL DIVISION PROTEIN FTSQ"/>
    <property type="match status" value="1"/>
</dbReference>
<comment type="subcellular location">
    <subcellularLocation>
        <location evidence="9">Cell inner membrane</location>
        <topology evidence="9">Single-pass type II membrane protein</topology>
    </subcellularLocation>
    <subcellularLocation>
        <location evidence="1">Membrane</location>
    </subcellularLocation>
    <text evidence="9">Localizes to the division septum.</text>
</comment>
<dbReference type="EMBL" id="QJKI01000005">
    <property type="protein sequence ID" value="PXX79949.1"/>
    <property type="molecule type" value="Genomic_DNA"/>
</dbReference>
<evidence type="ECO:0000256" key="8">
    <source>
        <dbReference type="ARBA" id="ARBA00023306"/>
    </source>
</evidence>
<evidence type="ECO:0000256" key="9">
    <source>
        <dbReference type="HAMAP-Rule" id="MF_00911"/>
    </source>
</evidence>
<dbReference type="RefSeq" id="WP_110390233.1">
    <property type="nucleotide sequence ID" value="NZ_QJKI01000005.1"/>
</dbReference>
<evidence type="ECO:0000259" key="10">
    <source>
        <dbReference type="PROSITE" id="PS51779"/>
    </source>
</evidence>
<evidence type="ECO:0000313" key="12">
    <source>
        <dbReference type="Proteomes" id="UP000247555"/>
    </source>
</evidence>
<evidence type="ECO:0000256" key="2">
    <source>
        <dbReference type="ARBA" id="ARBA00022475"/>
    </source>
</evidence>
<keyword evidence="2 9" id="KW-1003">Cell membrane</keyword>
<dbReference type="GO" id="GO:0043093">
    <property type="term" value="P:FtsZ-dependent cytokinesis"/>
    <property type="evidence" value="ECO:0007669"/>
    <property type="project" value="UniProtKB-UniRule"/>
</dbReference>
<feature type="domain" description="POTRA" evidence="10">
    <location>
        <begin position="37"/>
        <end position="106"/>
    </location>
</feature>
<evidence type="ECO:0000256" key="4">
    <source>
        <dbReference type="ARBA" id="ARBA00022618"/>
    </source>
</evidence>
<dbReference type="InterPro" id="IPR034746">
    <property type="entry name" value="POTRA"/>
</dbReference>
<name>A0A318KQD7_9NEIS</name>
<keyword evidence="4 9" id="KW-0132">Cell division</keyword>
<comment type="similarity">
    <text evidence="9">Belongs to the FtsQ/DivIB family. FtsQ subfamily.</text>
</comment>
<organism evidence="11 12">
    <name type="scientific">Rivihabitans pingtungensis</name>
    <dbReference type="NCBI Taxonomy" id="1054498"/>
    <lineage>
        <taxon>Bacteria</taxon>
        <taxon>Pseudomonadati</taxon>
        <taxon>Pseudomonadota</taxon>
        <taxon>Betaproteobacteria</taxon>
        <taxon>Neisseriales</taxon>
        <taxon>Aquaspirillaceae</taxon>
        <taxon>Rivihabitans</taxon>
    </lineage>
</organism>
<dbReference type="InterPro" id="IPR005548">
    <property type="entry name" value="Cell_div_FtsQ/DivIB_C"/>
</dbReference>
<dbReference type="GO" id="GO:0005886">
    <property type="term" value="C:plasma membrane"/>
    <property type="evidence" value="ECO:0007669"/>
    <property type="project" value="UniProtKB-SubCell"/>
</dbReference>
<keyword evidence="5 9" id="KW-0812">Transmembrane</keyword>
<dbReference type="HAMAP" id="MF_00911">
    <property type="entry name" value="FtsQ_subfam"/>
    <property type="match status" value="1"/>
</dbReference>
<protein>
    <recommendedName>
        <fullName evidence="9">Cell division protein FtsQ</fullName>
    </recommendedName>
</protein>
<evidence type="ECO:0000256" key="3">
    <source>
        <dbReference type="ARBA" id="ARBA00022519"/>
    </source>
</evidence>
<comment type="caution">
    <text evidence="11">The sequence shown here is derived from an EMBL/GenBank/DDBJ whole genome shotgun (WGS) entry which is preliminary data.</text>
</comment>
<evidence type="ECO:0000256" key="1">
    <source>
        <dbReference type="ARBA" id="ARBA00004370"/>
    </source>
</evidence>
<evidence type="ECO:0000256" key="5">
    <source>
        <dbReference type="ARBA" id="ARBA00022692"/>
    </source>
</evidence>
<evidence type="ECO:0000313" key="11">
    <source>
        <dbReference type="EMBL" id="PXX79949.1"/>
    </source>
</evidence>
<keyword evidence="8 9" id="KW-0131">Cell cycle</keyword>
<evidence type="ECO:0000256" key="7">
    <source>
        <dbReference type="ARBA" id="ARBA00023136"/>
    </source>
</evidence>
<reference evidence="11 12" key="1">
    <citation type="submission" date="2018-05" db="EMBL/GenBank/DDBJ databases">
        <title>Genomic Encyclopedia of Type Strains, Phase IV (KMG-IV): sequencing the most valuable type-strain genomes for metagenomic binning, comparative biology and taxonomic classification.</title>
        <authorList>
            <person name="Goeker M."/>
        </authorList>
    </citation>
    <scope>NUCLEOTIDE SEQUENCE [LARGE SCALE GENOMIC DNA]</scope>
    <source>
        <strain evidence="11 12">DSM 29661</strain>
    </source>
</reference>
<dbReference type="Pfam" id="PF03799">
    <property type="entry name" value="FtsQ_DivIB_C"/>
    <property type="match status" value="1"/>
</dbReference>
<dbReference type="AlphaFoldDB" id="A0A318KQD7"/>